<dbReference type="PATRIC" id="fig|121290.4.peg.3155"/>
<dbReference type="PANTHER" id="PTHR10996:SF178">
    <property type="entry name" value="2-HYDROXYACID DEHYDROGENASE YGL185C-RELATED"/>
    <property type="match status" value="1"/>
</dbReference>
<evidence type="ECO:0000313" key="7">
    <source>
        <dbReference type="EMBL" id="KWT69984.1"/>
    </source>
</evidence>
<dbReference type="Pfam" id="PF02826">
    <property type="entry name" value="2-Hacid_dh_C"/>
    <property type="match status" value="1"/>
</dbReference>
<dbReference type="GO" id="GO:0030267">
    <property type="term" value="F:glyoxylate reductase (NADPH) activity"/>
    <property type="evidence" value="ECO:0007669"/>
    <property type="project" value="TreeGrafter"/>
</dbReference>
<dbReference type="Gene3D" id="3.40.50.720">
    <property type="entry name" value="NAD(P)-binding Rossmann-like Domain"/>
    <property type="match status" value="2"/>
</dbReference>
<dbReference type="FunFam" id="3.40.50.720:FF:000203">
    <property type="entry name" value="D-3-phosphoglycerate dehydrogenase (SerA)"/>
    <property type="match status" value="1"/>
</dbReference>
<comment type="caution">
    <text evidence="7">The sequence shown here is derived from an EMBL/GenBank/DDBJ whole genome shotgun (WGS) entry which is preliminary data.</text>
</comment>
<dbReference type="SUPFAM" id="SSF52283">
    <property type="entry name" value="Formate/glycerate dehydrogenase catalytic domain-like"/>
    <property type="match status" value="1"/>
</dbReference>
<comment type="similarity">
    <text evidence="1 4">Belongs to the D-isomer specific 2-hydroxyacid dehydrogenase family.</text>
</comment>
<dbReference type="SUPFAM" id="SSF51735">
    <property type="entry name" value="NAD(P)-binding Rossmann-fold domains"/>
    <property type="match status" value="1"/>
</dbReference>
<protein>
    <submittedName>
        <fullName evidence="7">D-3-phosphoglycerate dehydrogenase</fullName>
        <ecNumber evidence="7">1.1.1.95</ecNumber>
    </submittedName>
</protein>
<accession>A0A109BJS5</accession>
<feature type="domain" description="D-isomer specific 2-hydroxyacid dehydrogenase catalytic" evidence="5">
    <location>
        <begin position="6"/>
        <end position="319"/>
    </location>
</feature>
<evidence type="ECO:0000259" key="6">
    <source>
        <dbReference type="Pfam" id="PF02826"/>
    </source>
</evidence>
<evidence type="ECO:0000256" key="4">
    <source>
        <dbReference type="RuleBase" id="RU003719"/>
    </source>
</evidence>
<dbReference type="PANTHER" id="PTHR10996">
    <property type="entry name" value="2-HYDROXYACID DEHYDROGENASE-RELATED"/>
    <property type="match status" value="1"/>
</dbReference>
<dbReference type="EMBL" id="LMTR01000040">
    <property type="protein sequence ID" value="KWT69984.1"/>
    <property type="molecule type" value="Genomic_DNA"/>
</dbReference>
<evidence type="ECO:0000256" key="1">
    <source>
        <dbReference type="ARBA" id="ARBA00005854"/>
    </source>
</evidence>
<dbReference type="PROSITE" id="PS00065">
    <property type="entry name" value="D_2_HYDROXYACID_DH_1"/>
    <property type="match status" value="1"/>
</dbReference>
<dbReference type="InterPro" id="IPR006139">
    <property type="entry name" value="D-isomer_2_OHA_DH_cat_dom"/>
</dbReference>
<dbReference type="STRING" id="121290.APY04_1193"/>
<keyword evidence="3" id="KW-0520">NAD</keyword>
<dbReference type="Proteomes" id="UP000059074">
    <property type="component" value="Unassembled WGS sequence"/>
</dbReference>
<dbReference type="PROSITE" id="PS00671">
    <property type="entry name" value="D_2_HYDROXYACID_DH_3"/>
    <property type="match status" value="1"/>
</dbReference>
<evidence type="ECO:0000256" key="3">
    <source>
        <dbReference type="ARBA" id="ARBA00023027"/>
    </source>
</evidence>
<dbReference type="GO" id="GO:0005829">
    <property type="term" value="C:cytosol"/>
    <property type="evidence" value="ECO:0007669"/>
    <property type="project" value="TreeGrafter"/>
</dbReference>
<evidence type="ECO:0000259" key="5">
    <source>
        <dbReference type="Pfam" id="PF00389"/>
    </source>
</evidence>
<evidence type="ECO:0000313" key="8">
    <source>
        <dbReference type="Proteomes" id="UP000059074"/>
    </source>
</evidence>
<dbReference type="InterPro" id="IPR050223">
    <property type="entry name" value="D-isomer_2-hydroxyacid_DH"/>
</dbReference>
<organism evidence="7 8">
    <name type="scientific">Hyphomicrobium sulfonivorans</name>
    <dbReference type="NCBI Taxonomy" id="121290"/>
    <lineage>
        <taxon>Bacteria</taxon>
        <taxon>Pseudomonadati</taxon>
        <taxon>Pseudomonadota</taxon>
        <taxon>Alphaproteobacteria</taxon>
        <taxon>Hyphomicrobiales</taxon>
        <taxon>Hyphomicrobiaceae</taxon>
        <taxon>Hyphomicrobium</taxon>
    </lineage>
</organism>
<gene>
    <name evidence="7" type="ORF">APY04_1193</name>
</gene>
<sequence>MSKKKILITWPLPPAAMERARATYDVIAHGDDPKITIEEMLETAKSVDAILLTLNEKCPKAVIDQIPENIKCISTFSIGFDHIDLEACKARGIKVGNAPHGVTVATAEIAMLLLLGAARRASEGERMIRTRSWPGWQPLQLVGQRLDNKKLGIYGFGKIGQALAQRARGFDMEIHYYDIYRAKPEVEAKYNAVYHDSLDSLLSVSEFFSINAPSTPETRYFFNKDVIEKLPQGAIVVNTARGDLVNDEDMIAALKSGRLAYAGLDVFAGEPKINEGYYDLPNTFLFPHLGSAAIEARNQMGFEALDNIDAFFAGKDMPFKLA</sequence>
<dbReference type="AlphaFoldDB" id="A0A109BJS5"/>
<keyword evidence="2 4" id="KW-0560">Oxidoreductase</keyword>
<dbReference type="EC" id="1.1.1.95" evidence="7"/>
<dbReference type="OrthoDB" id="9793626at2"/>
<reference evidence="7 8" key="1">
    <citation type="submission" date="2015-10" db="EMBL/GenBank/DDBJ databases">
        <title>Transcriptomic analysis of a linuron degrading triple-species bacterial consortium.</title>
        <authorList>
            <person name="Albers P."/>
        </authorList>
    </citation>
    <scope>NUCLEOTIDE SEQUENCE [LARGE SCALE GENOMIC DNA]</scope>
    <source>
        <strain evidence="7 8">WDL6</strain>
    </source>
</reference>
<dbReference type="InterPro" id="IPR029752">
    <property type="entry name" value="D-isomer_DH_CS1"/>
</dbReference>
<dbReference type="GO" id="GO:0016618">
    <property type="term" value="F:hydroxypyruvate reductase [NAD(P)H] activity"/>
    <property type="evidence" value="ECO:0007669"/>
    <property type="project" value="TreeGrafter"/>
</dbReference>
<dbReference type="InterPro" id="IPR029753">
    <property type="entry name" value="D-isomer_DH_CS"/>
</dbReference>
<dbReference type="GO" id="GO:0051287">
    <property type="term" value="F:NAD binding"/>
    <property type="evidence" value="ECO:0007669"/>
    <property type="project" value="InterPro"/>
</dbReference>
<feature type="domain" description="D-isomer specific 2-hydroxyacid dehydrogenase NAD-binding" evidence="6">
    <location>
        <begin position="112"/>
        <end position="290"/>
    </location>
</feature>
<dbReference type="CDD" id="cd05301">
    <property type="entry name" value="GDH"/>
    <property type="match status" value="1"/>
</dbReference>
<dbReference type="InterPro" id="IPR036291">
    <property type="entry name" value="NAD(P)-bd_dom_sf"/>
</dbReference>
<dbReference type="Pfam" id="PF00389">
    <property type="entry name" value="2-Hacid_dh"/>
    <property type="match status" value="1"/>
</dbReference>
<keyword evidence="8" id="KW-1185">Reference proteome</keyword>
<dbReference type="RefSeq" id="WP_068460615.1">
    <property type="nucleotide sequence ID" value="NZ_LMTR01000040.1"/>
</dbReference>
<evidence type="ECO:0000256" key="2">
    <source>
        <dbReference type="ARBA" id="ARBA00023002"/>
    </source>
</evidence>
<name>A0A109BJS5_HYPSL</name>
<proteinExistence type="inferred from homology"/>
<dbReference type="GO" id="GO:0004617">
    <property type="term" value="F:phosphoglycerate dehydrogenase activity"/>
    <property type="evidence" value="ECO:0007669"/>
    <property type="project" value="UniProtKB-EC"/>
</dbReference>
<dbReference type="InterPro" id="IPR006140">
    <property type="entry name" value="D-isomer_DH_NAD-bd"/>
</dbReference>